<dbReference type="PANTHER" id="PTHR38790:SF9">
    <property type="entry name" value="F-BOX DOMAIN-CONTAINING PROTEIN"/>
    <property type="match status" value="1"/>
</dbReference>
<dbReference type="AlphaFoldDB" id="A0A8H5I7P4"/>
<comment type="caution">
    <text evidence="3">The sequence shown here is derived from an EMBL/GenBank/DDBJ whole genome shotgun (WGS) entry which is preliminary data.</text>
</comment>
<protein>
    <recommendedName>
        <fullName evidence="2">DUF7730 domain-containing protein</fullName>
    </recommendedName>
</protein>
<evidence type="ECO:0000259" key="2">
    <source>
        <dbReference type="Pfam" id="PF24864"/>
    </source>
</evidence>
<keyword evidence="4" id="KW-1185">Reference proteome</keyword>
<evidence type="ECO:0000256" key="1">
    <source>
        <dbReference type="SAM" id="MobiDB-lite"/>
    </source>
</evidence>
<proteinExistence type="predicted"/>
<name>A0A8H5I7P4_9HYPO</name>
<feature type="domain" description="DUF7730" evidence="2">
    <location>
        <begin position="184"/>
        <end position="312"/>
    </location>
</feature>
<dbReference type="EMBL" id="JAAOAM010000435">
    <property type="protein sequence ID" value="KAF5531072.1"/>
    <property type="molecule type" value="Genomic_DNA"/>
</dbReference>
<sequence length="481" mass="55246">MEYGPRPQNRPKMEKWWNELCEARVKQLPILPDPRPRALTPSLTPGDDGISNSAPRPLFQESCFWFKVPPNIRRDILRLAFGDTRLHIYLNYRHPNVPPDPDSKFHCRLVTEPESWGNKRFLVTDHSQTEGWQWRGSRCHRYPPKMAKDPGPMTHRGLDGPWDDYCPNGGDPDICEAWREEEGTSACNIGVMGWLSSCRQNYMETIEVLYSTNTLILGETYMVEHLPFLIPPQRFEMMASLEITWTLKTHYTANQDYDDLDKSHLKLVFDLLSLSKFPALRRLYIWFAKGRPGFLSVNGVEAYEKTILEQLDLFAKERANLQECAFALPHYFFERIDAAARGITLDEVREWGLLPGAPPQQVWRDVNGDMAVLQLPYVDSYPKAPYHIPVRDVQVAGYWILESSYDDLPTSRRTSPPPPCFYPASRSPYRNGALDRDRSRDNSRSPGYSPRSPQYSPISPGFSPTSPPGSYQPGVPEIDHT</sequence>
<reference evidence="3 4" key="1">
    <citation type="submission" date="2020-05" db="EMBL/GenBank/DDBJ databases">
        <title>Identification and distribution of gene clusters putatively required for synthesis of sphingolipid metabolism inhibitors in phylogenetically diverse species of the filamentous fungus Fusarium.</title>
        <authorList>
            <person name="Kim H.-S."/>
            <person name="Busman M."/>
            <person name="Brown D.W."/>
            <person name="Divon H."/>
            <person name="Uhlig S."/>
            <person name="Proctor R.H."/>
        </authorList>
    </citation>
    <scope>NUCLEOTIDE SEQUENCE [LARGE SCALE GENOMIC DNA]</scope>
    <source>
        <strain evidence="3 4">NRRL 53147</strain>
    </source>
</reference>
<dbReference type="PANTHER" id="PTHR38790">
    <property type="entry name" value="2EXR DOMAIN-CONTAINING PROTEIN-RELATED"/>
    <property type="match status" value="1"/>
</dbReference>
<dbReference type="Pfam" id="PF24864">
    <property type="entry name" value="DUF7730"/>
    <property type="match status" value="1"/>
</dbReference>
<feature type="compositionally biased region" description="Basic and acidic residues" evidence="1">
    <location>
        <begin position="433"/>
        <end position="443"/>
    </location>
</feature>
<dbReference type="Proteomes" id="UP000522262">
    <property type="component" value="Unassembled WGS sequence"/>
</dbReference>
<feature type="region of interest" description="Disordered" evidence="1">
    <location>
        <begin position="408"/>
        <end position="481"/>
    </location>
</feature>
<organism evidence="3 4">
    <name type="scientific">Fusarium mexicanum</name>
    <dbReference type="NCBI Taxonomy" id="751941"/>
    <lineage>
        <taxon>Eukaryota</taxon>
        <taxon>Fungi</taxon>
        <taxon>Dikarya</taxon>
        <taxon>Ascomycota</taxon>
        <taxon>Pezizomycotina</taxon>
        <taxon>Sordariomycetes</taxon>
        <taxon>Hypocreomycetidae</taxon>
        <taxon>Hypocreales</taxon>
        <taxon>Nectriaceae</taxon>
        <taxon>Fusarium</taxon>
        <taxon>Fusarium fujikuroi species complex</taxon>
    </lineage>
</organism>
<accession>A0A8H5I7P4</accession>
<gene>
    <name evidence="3" type="ORF">FMEXI_13171</name>
</gene>
<dbReference type="InterPro" id="IPR056632">
    <property type="entry name" value="DUF7730"/>
</dbReference>
<evidence type="ECO:0000313" key="4">
    <source>
        <dbReference type="Proteomes" id="UP000522262"/>
    </source>
</evidence>
<evidence type="ECO:0000313" key="3">
    <source>
        <dbReference type="EMBL" id="KAF5531072.1"/>
    </source>
</evidence>